<evidence type="ECO:0000313" key="3">
    <source>
        <dbReference type="EMBL" id="AXK80538.1"/>
    </source>
</evidence>
<protein>
    <submittedName>
        <fullName evidence="3">SDR family NAD(P)-dependent oxidoreductase</fullName>
    </submittedName>
</protein>
<name>A0A345ZUE1_9HYPH</name>
<evidence type="ECO:0000256" key="1">
    <source>
        <dbReference type="ARBA" id="ARBA00006484"/>
    </source>
</evidence>
<comment type="similarity">
    <text evidence="1">Belongs to the short-chain dehydrogenases/reductases (SDR) family.</text>
</comment>
<dbReference type="AlphaFoldDB" id="A0A345ZUE1"/>
<reference evidence="3 4" key="1">
    <citation type="submission" date="2018-07" db="EMBL/GenBank/DDBJ databases">
        <authorList>
            <person name="Quirk P.G."/>
            <person name="Krulwich T.A."/>
        </authorList>
    </citation>
    <scope>NUCLEOTIDE SEQUENCE [LARGE SCALE GENOMIC DNA]</scope>
    <source>
        <strain evidence="3 4">CC-BB4</strain>
    </source>
</reference>
<accession>A0A345ZUE1</accession>
<gene>
    <name evidence="3" type="ORF">DW352_08430</name>
</gene>
<dbReference type="InterPro" id="IPR036291">
    <property type="entry name" value="NAD(P)-bd_dom_sf"/>
</dbReference>
<keyword evidence="2" id="KW-0560">Oxidoreductase</keyword>
<dbReference type="Pfam" id="PF00106">
    <property type="entry name" value="adh_short"/>
    <property type="match status" value="1"/>
</dbReference>
<dbReference type="PROSITE" id="PS00061">
    <property type="entry name" value="ADH_SHORT"/>
    <property type="match status" value="1"/>
</dbReference>
<dbReference type="InterPro" id="IPR020904">
    <property type="entry name" value="Sc_DH/Rdtase_CS"/>
</dbReference>
<evidence type="ECO:0000313" key="4">
    <source>
        <dbReference type="Proteomes" id="UP000254889"/>
    </source>
</evidence>
<dbReference type="KEGG" id="ptaw:DW352_08430"/>
<dbReference type="GO" id="GO:0016491">
    <property type="term" value="F:oxidoreductase activity"/>
    <property type="evidence" value="ECO:0007669"/>
    <property type="project" value="UniProtKB-KW"/>
</dbReference>
<dbReference type="SUPFAM" id="SSF51735">
    <property type="entry name" value="NAD(P)-binding Rossmann-fold domains"/>
    <property type="match status" value="1"/>
</dbReference>
<dbReference type="PANTHER" id="PTHR43669">
    <property type="entry name" value="5-KETO-D-GLUCONATE 5-REDUCTASE"/>
    <property type="match status" value="1"/>
</dbReference>
<dbReference type="Gene3D" id="3.40.50.720">
    <property type="entry name" value="NAD(P)-binding Rossmann-like Domain"/>
    <property type="match status" value="1"/>
</dbReference>
<dbReference type="RefSeq" id="WP_115690287.1">
    <property type="nucleotide sequence ID" value="NZ_CP031417.1"/>
</dbReference>
<dbReference type="PRINTS" id="PR00081">
    <property type="entry name" value="GDHRDH"/>
</dbReference>
<evidence type="ECO:0000256" key="2">
    <source>
        <dbReference type="ARBA" id="ARBA00023002"/>
    </source>
</evidence>
<dbReference type="PANTHER" id="PTHR43669:SF3">
    <property type="entry name" value="ALCOHOL DEHYDROGENASE, PUTATIVE (AFU_ORTHOLOGUE AFUA_3G03445)-RELATED"/>
    <property type="match status" value="1"/>
</dbReference>
<sequence>MTDASKPLADKIALVTGASRGIGAALALELAAAGAHVVAVARNVGGLEELDDKIKAVGGTATLVPVDMKDMDGIARLALALHERYKRLDVLVGNAGVLGPLSPLGHVEPKDWDNLFAVNVTANWQLIRTMDPLLRASTAGRAVFVTSGLSWRAQAYTGPYAMTKAALNTMVQIYAAETASTNLRVNAFNPGPTRTRMYAAGWPGVDPETLPTPEEVVKALLPLCLPACTESGQVYDFIAKKFLAFHPPS</sequence>
<dbReference type="OrthoDB" id="9790785at2"/>
<dbReference type="Proteomes" id="UP000254889">
    <property type="component" value="Chromosome"/>
</dbReference>
<dbReference type="InterPro" id="IPR002347">
    <property type="entry name" value="SDR_fam"/>
</dbReference>
<organism evidence="3 4">
    <name type="scientific">Pseudolabrys taiwanensis</name>
    <dbReference type="NCBI Taxonomy" id="331696"/>
    <lineage>
        <taxon>Bacteria</taxon>
        <taxon>Pseudomonadati</taxon>
        <taxon>Pseudomonadota</taxon>
        <taxon>Alphaproteobacteria</taxon>
        <taxon>Hyphomicrobiales</taxon>
        <taxon>Xanthobacteraceae</taxon>
        <taxon>Pseudolabrys</taxon>
    </lineage>
</organism>
<dbReference type="CDD" id="cd05233">
    <property type="entry name" value="SDR_c"/>
    <property type="match status" value="1"/>
</dbReference>
<keyword evidence="4" id="KW-1185">Reference proteome</keyword>
<dbReference type="EMBL" id="CP031417">
    <property type="protein sequence ID" value="AXK80538.1"/>
    <property type="molecule type" value="Genomic_DNA"/>
</dbReference>
<proteinExistence type="inferred from homology"/>